<reference evidence="3 4" key="1">
    <citation type="submission" date="2017-01" db="EMBL/GenBank/DDBJ databases">
        <authorList>
            <person name="Mah S.A."/>
            <person name="Swanson W.J."/>
            <person name="Moy G.W."/>
            <person name="Vacquier V.D."/>
        </authorList>
    </citation>
    <scope>NUCLEOTIDE SEQUENCE [LARGE SCALE GENOMIC DNA]</scope>
    <source>
        <strain evidence="3 4">DSM 45758</strain>
    </source>
</reference>
<dbReference type="EMBL" id="FTNF01000010">
    <property type="protein sequence ID" value="SIR45714.1"/>
    <property type="molecule type" value="Genomic_DNA"/>
</dbReference>
<accession>A0A1N7B316</accession>
<dbReference type="AlphaFoldDB" id="A0A1N7B316"/>
<dbReference type="InterPro" id="IPR041413">
    <property type="entry name" value="MLTR_LBD"/>
</dbReference>
<feature type="region of interest" description="Disordered" evidence="1">
    <location>
        <begin position="1"/>
        <end position="40"/>
    </location>
</feature>
<dbReference type="GO" id="GO:0003677">
    <property type="term" value="F:DNA binding"/>
    <property type="evidence" value="ECO:0007669"/>
    <property type="project" value="InterPro"/>
</dbReference>
<evidence type="ECO:0000256" key="1">
    <source>
        <dbReference type="SAM" id="MobiDB-lite"/>
    </source>
</evidence>
<dbReference type="Pfam" id="PF13560">
    <property type="entry name" value="HTH_31"/>
    <property type="match status" value="1"/>
</dbReference>
<dbReference type="InterPro" id="IPR010982">
    <property type="entry name" value="Lambda_DNA-bd_dom_sf"/>
</dbReference>
<dbReference type="PANTHER" id="PTHR35010:SF2">
    <property type="entry name" value="BLL4672 PROTEIN"/>
    <property type="match status" value="1"/>
</dbReference>
<dbReference type="SUPFAM" id="SSF47413">
    <property type="entry name" value="lambda repressor-like DNA-binding domains"/>
    <property type="match status" value="1"/>
</dbReference>
<feature type="compositionally biased region" description="Basic and acidic residues" evidence="1">
    <location>
        <begin position="9"/>
        <end position="29"/>
    </location>
</feature>
<evidence type="ECO:0000313" key="3">
    <source>
        <dbReference type="EMBL" id="SIR45714.1"/>
    </source>
</evidence>
<dbReference type="SMART" id="SM00530">
    <property type="entry name" value="HTH_XRE"/>
    <property type="match status" value="1"/>
</dbReference>
<dbReference type="CDD" id="cd00093">
    <property type="entry name" value="HTH_XRE"/>
    <property type="match status" value="1"/>
</dbReference>
<dbReference type="STRING" id="1198245.SAMN05444858_11079"/>
<dbReference type="PANTHER" id="PTHR35010">
    <property type="entry name" value="BLL4672 PROTEIN-RELATED"/>
    <property type="match status" value="1"/>
</dbReference>
<keyword evidence="4" id="KW-1185">Reference proteome</keyword>
<organism evidence="3 4">
    <name type="scientific">Micromonospora avicenniae</name>
    <dbReference type="NCBI Taxonomy" id="1198245"/>
    <lineage>
        <taxon>Bacteria</taxon>
        <taxon>Bacillati</taxon>
        <taxon>Actinomycetota</taxon>
        <taxon>Actinomycetes</taxon>
        <taxon>Micromonosporales</taxon>
        <taxon>Micromonosporaceae</taxon>
        <taxon>Micromonospora</taxon>
    </lineage>
</organism>
<evidence type="ECO:0000259" key="2">
    <source>
        <dbReference type="PROSITE" id="PS50943"/>
    </source>
</evidence>
<protein>
    <submittedName>
        <fullName evidence="3">Helix-turn-helix domain-containing protein</fullName>
    </submittedName>
</protein>
<sequence length="327" mass="35580">MQPRLPARRARDQGRDDGRNTGTTLDRRSGARINGMNTDGTALGTTLRAWRDRVSPAAAGLPGRRGRRTKGLRREELAELAGISVDYVVRLEQGRSTTPSAQVVAALARALRLTDAERDHLHRLAGLGPPSHEELSDHLPPGLRRLLDRLADTAVAVFAADWRLIWWNRGWAALLGDPSATPPPLRNFARDTFPIDGEGPRLSHWPVTSLAQGGVESAVVSDLRRATGRFPGSNRLSDLIRLLATGNARFAELWAAGAVGAHREDHKMVHHPAVGLIAVDCDVIIDGDAERKIVVLTTAPDTEDESRFRLALLSGSPTPHAPRARPR</sequence>
<name>A0A1N7B316_9ACTN</name>
<gene>
    <name evidence="3" type="ORF">SAMN05444858_11079</name>
</gene>
<feature type="domain" description="HTH cro/C1-type" evidence="2">
    <location>
        <begin position="70"/>
        <end position="118"/>
    </location>
</feature>
<dbReference type="PROSITE" id="PS50943">
    <property type="entry name" value="HTH_CROC1"/>
    <property type="match status" value="1"/>
</dbReference>
<evidence type="ECO:0000313" key="4">
    <source>
        <dbReference type="Proteomes" id="UP000186004"/>
    </source>
</evidence>
<dbReference type="Gene3D" id="3.30.450.180">
    <property type="match status" value="1"/>
</dbReference>
<dbReference type="Proteomes" id="UP000186004">
    <property type="component" value="Unassembled WGS sequence"/>
</dbReference>
<dbReference type="Gene3D" id="1.10.260.40">
    <property type="entry name" value="lambda repressor-like DNA-binding domains"/>
    <property type="match status" value="1"/>
</dbReference>
<proteinExistence type="predicted"/>
<dbReference type="InterPro" id="IPR001387">
    <property type="entry name" value="Cro/C1-type_HTH"/>
</dbReference>
<dbReference type="Pfam" id="PF17765">
    <property type="entry name" value="MLTR_LBD"/>
    <property type="match status" value="1"/>
</dbReference>